<protein>
    <submittedName>
        <fullName evidence="1">Alpha/beta hydrolase</fullName>
    </submittedName>
</protein>
<accession>A0A938B3F6</accession>
<comment type="caution">
    <text evidence="1">The sequence shown here is derived from an EMBL/GenBank/DDBJ whole genome shotgun (WGS) entry which is preliminary data.</text>
</comment>
<dbReference type="AlphaFoldDB" id="A0A938B3F6"/>
<dbReference type="Proteomes" id="UP000712673">
    <property type="component" value="Unassembled WGS sequence"/>
</dbReference>
<name>A0A938B3F6_UNCTE</name>
<reference evidence="1" key="1">
    <citation type="submission" date="2019-03" db="EMBL/GenBank/DDBJ databases">
        <title>Lake Tanganyika Metagenome-Assembled Genomes (MAGs).</title>
        <authorList>
            <person name="Tran P."/>
        </authorList>
    </citation>
    <scope>NUCLEOTIDE SEQUENCE</scope>
    <source>
        <strain evidence="1">K_DeepCast_65m_m2_066</strain>
    </source>
</reference>
<proteinExistence type="predicted"/>
<dbReference type="InterPro" id="IPR029058">
    <property type="entry name" value="AB_hydrolase_fold"/>
</dbReference>
<evidence type="ECO:0000313" key="2">
    <source>
        <dbReference type="Proteomes" id="UP000712673"/>
    </source>
</evidence>
<dbReference type="Gene3D" id="3.40.50.1820">
    <property type="entry name" value="alpha/beta hydrolase"/>
    <property type="match status" value="1"/>
</dbReference>
<gene>
    <name evidence="1" type="ORF">FJZ47_15920</name>
</gene>
<dbReference type="EMBL" id="VGLS01000528">
    <property type="protein sequence ID" value="MBM3225271.1"/>
    <property type="molecule type" value="Genomic_DNA"/>
</dbReference>
<dbReference type="SUPFAM" id="SSF53474">
    <property type="entry name" value="alpha/beta-Hydrolases"/>
    <property type="match status" value="1"/>
</dbReference>
<organism evidence="1 2">
    <name type="scientific">Tectimicrobiota bacterium</name>
    <dbReference type="NCBI Taxonomy" id="2528274"/>
    <lineage>
        <taxon>Bacteria</taxon>
        <taxon>Pseudomonadati</taxon>
        <taxon>Nitrospinota/Tectimicrobiota group</taxon>
        <taxon>Candidatus Tectimicrobiota</taxon>
    </lineage>
</organism>
<dbReference type="GO" id="GO:0016787">
    <property type="term" value="F:hydrolase activity"/>
    <property type="evidence" value="ECO:0007669"/>
    <property type="project" value="UniProtKB-KW"/>
</dbReference>
<keyword evidence="1" id="KW-0378">Hydrolase</keyword>
<evidence type="ECO:0000313" key="1">
    <source>
        <dbReference type="EMBL" id="MBM3225271.1"/>
    </source>
</evidence>
<sequence>MQYGSPPRPALWPVLETLTCPTLVVWGMESDVLSEAQAWRMVEVLPRGELIAVPGVGHAPTLMEPAALTALEQLLDQ</sequence>